<name>A0A811KMR7_9BILA</name>
<dbReference type="PROSITE" id="PS51159">
    <property type="entry name" value="CBM21"/>
    <property type="match status" value="1"/>
</dbReference>
<feature type="compositionally biased region" description="Low complexity" evidence="1">
    <location>
        <begin position="238"/>
        <end position="254"/>
    </location>
</feature>
<dbReference type="PANTHER" id="PTHR12307:SF48">
    <property type="entry name" value="PROTEIN PHOSPHATASE 1 REGULATORY SUBUNIT"/>
    <property type="match status" value="1"/>
</dbReference>
<accession>A0A811KMR7</accession>
<feature type="compositionally biased region" description="Basic and acidic residues" evidence="1">
    <location>
        <begin position="204"/>
        <end position="217"/>
    </location>
</feature>
<feature type="compositionally biased region" description="Basic residues" evidence="1">
    <location>
        <begin position="258"/>
        <end position="272"/>
    </location>
</feature>
<organism evidence="3 4">
    <name type="scientific">Bursaphelenchus okinawaensis</name>
    <dbReference type="NCBI Taxonomy" id="465554"/>
    <lineage>
        <taxon>Eukaryota</taxon>
        <taxon>Metazoa</taxon>
        <taxon>Ecdysozoa</taxon>
        <taxon>Nematoda</taxon>
        <taxon>Chromadorea</taxon>
        <taxon>Rhabditida</taxon>
        <taxon>Tylenchina</taxon>
        <taxon>Tylenchomorpha</taxon>
        <taxon>Aphelenchoidea</taxon>
        <taxon>Aphelenchoididae</taxon>
        <taxon>Bursaphelenchus</taxon>
    </lineage>
</organism>
<dbReference type="PANTHER" id="PTHR12307">
    <property type="entry name" value="PROTEIN PHOSPHATASE 1 REGULATORY SUBUNIT"/>
    <property type="match status" value="1"/>
</dbReference>
<comment type="caution">
    <text evidence="3">The sequence shown here is derived from an EMBL/GenBank/DDBJ whole genome shotgun (WGS) entry which is preliminary data.</text>
</comment>
<gene>
    <name evidence="3" type="ORF">BOKJ2_LOCUS6461</name>
</gene>
<evidence type="ECO:0000313" key="3">
    <source>
        <dbReference type="EMBL" id="CAD5216174.1"/>
    </source>
</evidence>
<dbReference type="Proteomes" id="UP000614601">
    <property type="component" value="Unassembled WGS sequence"/>
</dbReference>
<feature type="region of interest" description="Disordered" evidence="1">
    <location>
        <begin position="204"/>
        <end position="272"/>
    </location>
</feature>
<dbReference type="GO" id="GO:0005979">
    <property type="term" value="P:regulation of glycogen biosynthetic process"/>
    <property type="evidence" value="ECO:0007669"/>
    <property type="project" value="TreeGrafter"/>
</dbReference>
<proteinExistence type="predicted"/>
<dbReference type="EMBL" id="CAJFDH010000003">
    <property type="protein sequence ID" value="CAD5216174.1"/>
    <property type="molecule type" value="Genomic_DNA"/>
</dbReference>
<evidence type="ECO:0000313" key="4">
    <source>
        <dbReference type="Proteomes" id="UP000614601"/>
    </source>
</evidence>
<dbReference type="GO" id="GO:0000164">
    <property type="term" value="C:protein phosphatase type 1 complex"/>
    <property type="evidence" value="ECO:0007669"/>
    <property type="project" value="TreeGrafter"/>
</dbReference>
<dbReference type="Proteomes" id="UP000783686">
    <property type="component" value="Unassembled WGS sequence"/>
</dbReference>
<dbReference type="InterPro" id="IPR005036">
    <property type="entry name" value="CBM21_dom"/>
</dbReference>
<feature type="domain" description="CBM21" evidence="2">
    <location>
        <begin position="346"/>
        <end position="455"/>
    </location>
</feature>
<evidence type="ECO:0000259" key="2">
    <source>
        <dbReference type="PROSITE" id="PS51159"/>
    </source>
</evidence>
<reference evidence="3" key="1">
    <citation type="submission" date="2020-09" db="EMBL/GenBank/DDBJ databases">
        <authorList>
            <person name="Kikuchi T."/>
        </authorList>
    </citation>
    <scope>NUCLEOTIDE SEQUENCE</scope>
    <source>
        <strain evidence="3">SH1</strain>
    </source>
</reference>
<evidence type="ECO:0000256" key="1">
    <source>
        <dbReference type="SAM" id="MobiDB-lite"/>
    </source>
</evidence>
<dbReference type="Pfam" id="PF03370">
    <property type="entry name" value="CBM_21"/>
    <property type="match status" value="1"/>
</dbReference>
<dbReference type="InterPro" id="IPR050782">
    <property type="entry name" value="PP1_regulatory_subunit_3"/>
</dbReference>
<dbReference type="AlphaFoldDB" id="A0A811KMR7"/>
<dbReference type="OrthoDB" id="1881at2759"/>
<dbReference type="Gene3D" id="2.60.40.2440">
    <property type="entry name" value="Carbohydrate binding type-21 domain"/>
    <property type="match status" value="1"/>
</dbReference>
<dbReference type="InterPro" id="IPR038175">
    <property type="entry name" value="CBM21_dom_sf"/>
</dbReference>
<protein>
    <recommendedName>
        <fullName evidence="2">CBM21 domain-containing protein</fullName>
    </recommendedName>
</protein>
<dbReference type="GO" id="GO:2001069">
    <property type="term" value="F:glycogen binding"/>
    <property type="evidence" value="ECO:0007669"/>
    <property type="project" value="TreeGrafter"/>
</dbReference>
<dbReference type="EMBL" id="CAJFCW020000003">
    <property type="protein sequence ID" value="CAG9105420.1"/>
    <property type="molecule type" value="Genomic_DNA"/>
</dbReference>
<keyword evidence="4" id="KW-1185">Reference proteome</keyword>
<dbReference type="GO" id="GO:0008157">
    <property type="term" value="F:protein phosphatase 1 binding"/>
    <property type="evidence" value="ECO:0007669"/>
    <property type="project" value="TreeGrafter"/>
</dbReference>
<sequence>MGMECVQTSALKYWAPQSFAQRRWLDDTAQASSPPLDIESHVEDEFTPHSAPSTCTLLSSACRRAASFPLANMAFLGCNLQARSQSESAALNRVSVKMPRTLLQEFHYFNQRQQEAQKIWNGPSLPGGVKFYAPVHEDGGSESDTEEGRMSSSPSSSSDEDDVQTTPTSQQVPLLLLNNQPAPAICSDDIVRHLELTLENTKVDEHGQSDKTSKVISDECTNSSTSSETSHLLHEETSASASDSEAKSSSSQTTPTNTHRRKHLRAHRHASRAVRFADECGNELYELKVLTEPSDYPPEIPRAVIQRHRKAAGLSDLSDEEGSKPKPKSTWKVMFKQPASEYFKFKQSLEANHVALENVIVKNEVPKVVGTIKVGNIAFEKRVFLRCTADRWKSFQDYDAKFLTSASKNFDTFTFDIPLPNNIGQANSHYEFCLCYCAGKDQYWDSNDGKNFILDGECSLPPASPPARVPSPKPQTNAKIPAAKLRAAYNDAYRMEYRNWSSFASWKELSTDEPYW</sequence>
<feature type="region of interest" description="Disordered" evidence="1">
    <location>
        <begin position="130"/>
        <end position="169"/>
    </location>
</feature>